<evidence type="ECO:0000313" key="2">
    <source>
        <dbReference type="Proteomes" id="UP000824089"/>
    </source>
</evidence>
<accession>A0A9D1LAL1</accession>
<proteinExistence type="predicted"/>
<dbReference type="InterPro" id="IPR011101">
    <property type="entry name" value="DUF5131"/>
</dbReference>
<reference evidence="1" key="1">
    <citation type="submission" date="2020-10" db="EMBL/GenBank/DDBJ databases">
        <authorList>
            <person name="Gilroy R."/>
        </authorList>
    </citation>
    <scope>NUCLEOTIDE SEQUENCE</scope>
    <source>
        <strain evidence="1">CHK195-4489</strain>
    </source>
</reference>
<dbReference type="Proteomes" id="UP000824089">
    <property type="component" value="Unassembled WGS sequence"/>
</dbReference>
<sequence length="245" mass="28329">MASWNPWHGCTKISAGCANCYVYRSDPNHGRDPSAVRKNASFTLPVDKKRSGAYRLQPDGDYVYTCFTSDFFHPAADEWRKEAWRFMQIRRDLEFLLITKRVDRFFVSLPEDWEEGYENVTVCCTCENQEMADFRLPIYASLPIRRKIIICEPLLGAIDLRRYLAIREKGGIPMIRELVCGGESGNDARICDYGWILSLREQCLAAGVPFRFRQTGALFRKDGRLYRIPRRLQHAQARKAGIDTD</sequence>
<evidence type="ECO:0000313" key="1">
    <source>
        <dbReference type="EMBL" id="HIU30290.1"/>
    </source>
</evidence>
<dbReference type="Pfam" id="PF07505">
    <property type="entry name" value="DUF5131"/>
    <property type="match status" value="1"/>
</dbReference>
<comment type="caution">
    <text evidence="1">The sequence shown here is derived from an EMBL/GenBank/DDBJ whole genome shotgun (WGS) entry which is preliminary data.</text>
</comment>
<protein>
    <submittedName>
        <fullName evidence="1">DUF5131 family protein</fullName>
    </submittedName>
</protein>
<name>A0A9D1LAL1_9CLOT</name>
<gene>
    <name evidence="1" type="ORF">IAD50_08355</name>
</gene>
<reference evidence="1" key="2">
    <citation type="journal article" date="2021" name="PeerJ">
        <title>Extensive microbial diversity within the chicken gut microbiome revealed by metagenomics and culture.</title>
        <authorList>
            <person name="Gilroy R."/>
            <person name="Ravi A."/>
            <person name="Getino M."/>
            <person name="Pursley I."/>
            <person name="Horton D.L."/>
            <person name="Alikhan N.F."/>
            <person name="Baker D."/>
            <person name="Gharbi K."/>
            <person name="Hall N."/>
            <person name="Watson M."/>
            <person name="Adriaenssens E.M."/>
            <person name="Foster-Nyarko E."/>
            <person name="Jarju S."/>
            <person name="Secka A."/>
            <person name="Antonio M."/>
            <person name="Oren A."/>
            <person name="Chaudhuri R.R."/>
            <person name="La Ragione R."/>
            <person name="Hildebrand F."/>
            <person name="Pallen M.J."/>
        </authorList>
    </citation>
    <scope>NUCLEOTIDE SEQUENCE</scope>
    <source>
        <strain evidence="1">CHK195-4489</strain>
    </source>
</reference>
<organism evidence="1 2">
    <name type="scientific">Candidatus Egerieisoma faecipullorum</name>
    <dbReference type="NCBI Taxonomy" id="2840963"/>
    <lineage>
        <taxon>Bacteria</taxon>
        <taxon>Bacillati</taxon>
        <taxon>Bacillota</taxon>
        <taxon>Clostridia</taxon>
        <taxon>Eubacteriales</taxon>
        <taxon>Clostridiaceae</taxon>
        <taxon>Clostridiaceae incertae sedis</taxon>
        <taxon>Candidatus Egerieisoma</taxon>
    </lineage>
</organism>
<dbReference type="AlphaFoldDB" id="A0A9D1LAL1"/>
<dbReference type="EMBL" id="DVMM01000184">
    <property type="protein sequence ID" value="HIU30290.1"/>
    <property type="molecule type" value="Genomic_DNA"/>
</dbReference>